<dbReference type="InterPro" id="IPR029058">
    <property type="entry name" value="AB_hydrolase_fold"/>
</dbReference>
<protein>
    <submittedName>
        <fullName evidence="3">Putative lipase</fullName>
    </submittedName>
</protein>
<dbReference type="GO" id="GO:0004806">
    <property type="term" value="F:triacylglycerol lipase activity"/>
    <property type="evidence" value="ECO:0007669"/>
    <property type="project" value="InterPro"/>
</dbReference>
<dbReference type="Pfam" id="PF03583">
    <property type="entry name" value="LIP"/>
    <property type="match status" value="1"/>
</dbReference>
<dbReference type="Gene3D" id="1.10.260.130">
    <property type="match status" value="1"/>
</dbReference>
<dbReference type="SUPFAM" id="SSF53474">
    <property type="entry name" value="alpha/beta-Hydrolases"/>
    <property type="match status" value="1"/>
</dbReference>
<proteinExistence type="predicted"/>
<keyword evidence="2" id="KW-0732">Signal</keyword>
<dbReference type="AlphaFoldDB" id="A0A7M3SVR0"/>
<dbReference type="EMBL" id="BJOU01000001">
    <property type="protein sequence ID" value="GED96734.1"/>
    <property type="molecule type" value="Genomic_DNA"/>
</dbReference>
<reference evidence="4" key="1">
    <citation type="submission" date="2019-06" db="EMBL/GenBank/DDBJ databases">
        <title>Gordonia isolated from sludge of a wastewater treatment plant.</title>
        <authorList>
            <person name="Tamura T."/>
            <person name="Aoyama K."/>
            <person name="Kang Y."/>
            <person name="Saito S."/>
            <person name="Akiyama N."/>
            <person name="Yazawa K."/>
            <person name="Gonoi T."/>
            <person name="Mikami Y."/>
        </authorList>
    </citation>
    <scope>NUCLEOTIDE SEQUENCE [LARGE SCALE GENOMIC DNA]</scope>
    <source>
        <strain evidence="4">NBRC 107697</strain>
    </source>
</reference>
<dbReference type="Gene3D" id="3.40.50.1820">
    <property type="entry name" value="alpha/beta hydrolase"/>
    <property type="match status" value="1"/>
</dbReference>
<organism evidence="3 4">
    <name type="scientific">Gordonia crocea</name>
    <dbReference type="NCBI Taxonomy" id="589162"/>
    <lineage>
        <taxon>Bacteria</taxon>
        <taxon>Bacillati</taxon>
        <taxon>Actinomycetota</taxon>
        <taxon>Actinomycetes</taxon>
        <taxon>Mycobacteriales</taxon>
        <taxon>Gordoniaceae</taxon>
        <taxon>Gordonia</taxon>
    </lineage>
</organism>
<evidence type="ECO:0000313" key="3">
    <source>
        <dbReference type="EMBL" id="GED96734.1"/>
    </source>
</evidence>
<feature type="region of interest" description="Disordered" evidence="1">
    <location>
        <begin position="47"/>
        <end position="74"/>
    </location>
</feature>
<evidence type="ECO:0000256" key="2">
    <source>
        <dbReference type="SAM" id="SignalP"/>
    </source>
</evidence>
<sequence>MPHFARGFAAIGAAMLLTAPSWAATPSAVAEPINVAPAPPAVRDFMNRVVPPPVAPRQRRPDPRAASPTIDSRTTDLRAALLPSPTGDAFFDRWPSNLSQLAPGTVISVRRVTATAPAVLEHPVRRAVQLKFATTDSHGAPSFGTATLLYPTTRWRGRGHTPVLVDNLAIDALGARCTPGYAMAHARDGGTNVPDRLPPTIQWSLDRGLIVLVPDHQGARMAYAEPIVGGRVVLDSVRAMLNHDAQTDGGLGVSAAPLIMSGFSGGAIATHGAVKQLATYAPELTPRFRGTALGGLPADFSLLPGSMNANWATGVLQVAALGLIRERPQLLGDANNLAIWLAMSPIKDSCTAPAGLIGPTMWPMQLMSRSGDPFHSPLAKQLYRVTSMRGIGSATPLFVYHGSFEWWVPAVGARAFVAEQCRLGVSVDYHEFPAEHFGSAFLGFPDALSWLESRAGGPRFIPSPIPRIIGGCPRPPARR</sequence>
<name>A0A7M3SVR0_9ACTN</name>
<dbReference type="RefSeq" id="WP_228460668.1">
    <property type="nucleotide sequence ID" value="NZ_BJOU01000001.1"/>
</dbReference>
<accession>A0A7M3SVR0</accession>
<evidence type="ECO:0000313" key="4">
    <source>
        <dbReference type="Proteomes" id="UP000444980"/>
    </source>
</evidence>
<feature type="signal peptide" evidence="2">
    <location>
        <begin position="1"/>
        <end position="23"/>
    </location>
</feature>
<dbReference type="PANTHER" id="PTHR34853">
    <property type="match status" value="1"/>
</dbReference>
<dbReference type="InterPro" id="IPR005152">
    <property type="entry name" value="Lipase_secreted"/>
</dbReference>
<dbReference type="PANTHER" id="PTHR34853:SF1">
    <property type="entry name" value="LIPASE 5"/>
    <property type="match status" value="1"/>
</dbReference>
<feature type="chain" id="PRO_5029632544" evidence="2">
    <location>
        <begin position="24"/>
        <end position="479"/>
    </location>
</feature>
<evidence type="ECO:0000256" key="1">
    <source>
        <dbReference type="SAM" id="MobiDB-lite"/>
    </source>
</evidence>
<keyword evidence="4" id="KW-1185">Reference proteome</keyword>
<dbReference type="Proteomes" id="UP000444980">
    <property type="component" value="Unassembled WGS sequence"/>
</dbReference>
<dbReference type="GO" id="GO:0016042">
    <property type="term" value="P:lipid catabolic process"/>
    <property type="evidence" value="ECO:0007669"/>
    <property type="project" value="InterPro"/>
</dbReference>
<comment type="caution">
    <text evidence="3">The sequence shown here is derived from an EMBL/GenBank/DDBJ whole genome shotgun (WGS) entry which is preliminary data.</text>
</comment>
<gene>
    <name evidence="3" type="ORF">nbrc107697_07730</name>
</gene>